<dbReference type="EMBL" id="BONZ01000026">
    <property type="protein sequence ID" value="GIH14527.1"/>
    <property type="molecule type" value="Genomic_DNA"/>
</dbReference>
<comment type="caution">
    <text evidence="2">The sequence shown here is derived from an EMBL/GenBank/DDBJ whole genome shotgun (WGS) entry which is preliminary data.</text>
</comment>
<evidence type="ECO:0000313" key="3">
    <source>
        <dbReference type="Proteomes" id="UP000642748"/>
    </source>
</evidence>
<gene>
    <name evidence="2" type="ORF">Raf01_26990</name>
</gene>
<evidence type="ECO:0000313" key="2">
    <source>
        <dbReference type="EMBL" id="GIH14527.1"/>
    </source>
</evidence>
<evidence type="ECO:0000256" key="1">
    <source>
        <dbReference type="SAM" id="Phobius"/>
    </source>
</evidence>
<protein>
    <submittedName>
        <fullName evidence="2">Uncharacterized protein</fullName>
    </submittedName>
</protein>
<feature type="transmembrane region" description="Helical" evidence="1">
    <location>
        <begin position="39"/>
        <end position="72"/>
    </location>
</feature>
<name>A0A8J3QRK9_9ACTN</name>
<keyword evidence="1" id="KW-1133">Transmembrane helix</keyword>
<organism evidence="2 3">
    <name type="scientific">Rugosimonospora africana</name>
    <dbReference type="NCBI Taxonomy" id="556532"/>
    <lineage>
        <taxon>Bacteria</taxon>
        <taxon>Bacillati</taxon>
        <taxon>Actinomycetota</taxon>
        <taxon>Actinomycetes</taxon>
        <taxon>Micromonosporales</taxon>
        <taxon>Micromonosporaceae</taxon>
        <taxon>Rugosimonospora</taxon>
    </lineage>
</organism>
<accession>A0A8J3QRK9</accession>
<keyword evidence="1" id="KW-0812">Transmembrane</keyword>
<dbReference type="Proteomes" id="UP000642748">
    <property type="component" value="Unassembled WGS sequence"/>
</dbReference>
<dbReference type="RefSeq" id="WP_203918192.1">
    <property type="nucleotide sequence ID" value="NZ_BONZ01000026.1"/>
</dbReference>
<dbReference type="AlphaFoldDB" id="A0A8J3QRK9"/>
<keyword evidence="3" id="KW-1185">Reference proteome</keyword>
<keyword evidence="1" id="KW-0472">Membrane</keyword>
<reference evidence="2" key="1">
    <citation type="submission" date="2021-01" db="EMBL/GenBank/DDBJ databases">
        <title>Whole genome shotgun sequence of Rugosimonospora africana NBRC 104875.</title>
        <authorList>
            <person name="Komaki H."/>
            <person name="Tamura T."/>
        </authorList>
    </citation>
    <scope>NUCLEOTIDE SEQUENCE</scope>
    <source>
        <strain evidence="2">NBRC 104875</strain>
    </source>
</reference>
<sequence>MVLIFLLGIVVGSLAGWSTSQRMAGWRSSGGGDGATEEGFVAGLVAGFITLLKGAALIVAVFVVLFALATFIAPLPRK</sequence>
<proteinExistence type="predicted"/>